<evidence type="ECO:0000256" key="1">
    <source>
        <dbReference type="SAM" id="MobiDB-lite"/>
    </source>
</evidence>
<accession>A0A1Z5KEE5</accession>
<comment type="caution">
    <text evidence="2">The sequence shown here is derived from an EMBL/GenBank/DDBJ whole genome shotgun (WGS) entry which is preliminary data.</text>
</comment>
<dbReference type="InParanoid" id="A0A1Z5KEE5"/>
<gene>
    <name evidence="2" type="ORF">FisN_2Hu039</name>
</gene>
<proteinExistence type="predicted"/>
<name>A0A1Z5KEE5_FISSO</name>
<keyword evidence="3" id="KW-1185">Reference proteome</keyword>
<organism evidence="2 3">
    <name type="scientific">Fistulifera solaris</name>
    <name type="common">Oleaginous diatom</name>
    <dbReference type="NCBI Taxonomy" id="1519565"/>
    <lineage>
        <taxon>Eukaryota</taxon>
        <taxon>Sar</taxon>
        <taxon>Stramenopiles</taxon>
        <taxon>Ochrophyta</taxon>
        <taxon>Bacillariophyta</taxon>
        <taxon>Bacillariophyceae</taxon>
        <taxon>Bacillariophycidae</taxon>
        <taxon>Naviculales</taxon>
        <taxon>Naviculaceae</taxon>
        <taxon>Fistulifera</taxon>
    </lineage>
</organism>
<evidence type="ECO:0000313" key="3">
    <source>
        <dbReference type="Proteomes" id="UP000198406"/>
    </source>
</evidence>
<sequence>MMARWGNPDNAKLRVLFEQGLRNGGADPGDLSQPAIERVRFRHWKDRDYHAFAQIYRKKARAYLANGTLVGARRGGRAAAAAAAAAAPDVEENQPPNPEQIPPPNPEPPRPRGPENGDEDAGEQEEEGEEEETPDDFEEFDEEKDETGAGDLERSFSEFALDEMKGEDAEDSKPAARDKSNVVTLSDGSSYCLVHQFPYLAYHYVEHSERFVLIDFLVAGQDEQNFRPRVSANGKALVLNMHIPELFIEADRVDWVRGTGMSHHAVAALRVLGSKIAEHQQDEQVLQSQKGQVVKLPFEVERDPVEWNLVRLEAGNRDPVHVFCVLLKGVQKLKKRDKKAGYVQVVSPRSLIPPSGGSSQPPTGQTQQQPPEPERGPGLFGAISGLLTPRPKNRDERGVTFS</sequence>
<feature type="region of interest" description="Disordered" evidence="1">
    <location>
        <begin position="82"/>
        <end position="154"/>
    </location>
</feature>
<reference evidence="2 3" key="1">
    <citation type="journal article" date="2015" name="Plant Cell">
        <title>Oil accumulation by the oleaginous diatom Fistulifera solaris as revealed by the genome and transcriptome.</title>
        <authorList>
            <person name="Tanaka T."/>
            <person name="Maeda Y."/>
            <person name="Veluchamy A."/>
            <person name="Tanaka M."/>
            <person name="Abida H."/>
            <person name="Marechal E."/>
            <person name="Bowler C."/>
            <person name="Muto M."/>
            <person name="Sunaga Y."/>
            <person name="Tanaka M."/>
            <person name="Yoshino T."/>
            <person name="Taniguchi T."/>
            <person name="Fukuda Y."/>
            <person name="Nemoto M."/>
            <person name="Matsumoto M."/>
            <person name="Wong P.S."/>
            <person name="Aburatani S."/>
            <person name="Fujibuchi W."/>
        </authorList>
    </citation>
    <scope>NUCLEOTIDE SEQUENCE [LARGE SCALE GENOMIC DNA]</scope>
    <source>
        <strain evidence="2 3">JPCC DA0580</strain>
    </source>
</reference>
<dbReference type="EMBL" id="BDSP01000209">
    <property type="protein sequence ID" value="GAX24472.1"/>
    <property type="molecule type" value="Genomic_DNA"/>
</dbReference>
<dbReference type="Proteomes" id="UP000198406">
    <property type="component" value="Unassembled WGS sequence"/>
</dbReference>
<feature type="compositionally biased region" description="Acidic residues" evidence="1">
    <location>
        <begin position="116"/>
        <end position="145"/>
    </location>
</feature>
<dbReference type="AlphaFoldDB" id="A0A1Z5KEE5"/>
<feature type="compositionally biased region" description="Basic and acidic residues" evidence="1">
    <location>
        <begin position="392"/>
        <end position="402"/>
    </location>
</feature>
<protein>
    <submittedName>
        <fullName evidence="2">Uncharacterized protein</fullName>
    </submittedName>
</protein>
<feature type="compositionally biased region" description="Low complexity" evidence="1">
    <location>
        <begin position="353"/>
        <end position="369"/>
    </location>
</feature>
<feature type="region of interest" description="Disordered" evidence="1">
    <location>
        <begin position="347"/>
        <end position="402"/>
    </location>
</feature>
<evidence type="ECO:0000313" key="2">
    <source>
        <dbReference type="EMBL" id="GAX24472.1"/>
    </source>
</evidence>
<feature type="compositionally biased region" description="Pro residues" evidence="1">
    <location>
        <begin position="95"/>
        <end position="108"/>
    </location>
</feature>